<dbReference type="STRING" id="1108050.A0A0B7FJ13"/>
<dbReference type="OrthoDB" id="3160134at2759"/>
<dbReference type="Pfam" id="PF20414">
    <property type="entry name" value="DUF6698"/>
    <property type="match status" value="1"/>
</dbReference>
<evidence type="ECO:0000256" key="1">
    <source>
        <dbReference type="SAM" id="MobiDB-lite"/>
    </source>
</evidence>
<feature type="compositionally biased region" description="Basic and acidic residues" evidence="1">
    <location>
        <begin position="95"/>
        <end position="104"/>
    </location>
</feature>
<feature type="compositionally biased region" description="Polar residues" evidence="1">
    <location>
        <begin position="105"/>
        <end position="114"/>
    </location>
</feature>
<protein>
    <submittedName>
        <fullName evidence="2">Uncharacterized protein</fullName>
    </submittedName>
</protein>
<feature type="region of interest" description="Disordered" evidence="1">
    <location>
        <begin position="345"/>
        <end position="364"/>
    </location>
</feature>
<name>A0A0B7FJ13_THACB</name>
<evidence type="ECO:0000313" key="3">
    <source>
        <dbReference type="Proteomes" id="UP000059188"/>
    </source>
</evidence>
<dbReference type="AlphaFoldDB" id="A0A0B7FJ13"/>
<reference evidence="2 3" key="1">
    <citation type="submission" date="2014-11" db="EMBL/GenBank/DDBJ databases">
        <authorList>
            <person name="Wibberg Daniel"/>
        </authorList>
    </citation>
    <scope>NUCLEOTIDE SEQUENCE [LARGE SCALE GENOMIC DNA]</scope>
    <source>
        <strain evidence="2">Rhizoctonia solani AG1-IB 7/3/14</strain>
    </source>
</reference>
<feature type="region of interest" description="Disordered" evidence="1">
    <location>
        <begin position="95"/>
        <end position="120"/>
    </location>
</feature>
<accession>A0A0B7FJ13</accession>
<organism evidence="2 3">
    <name type="scientific">Thanatephorus cucumeris (strain AG1-IB / isolate 7/3/14)</name>
    <name type="common">Lettuce bottom rot fungus</name>
    <name type="synonym">Rhizoctonia solani</name>
    <dbReference type="NCBI Taxonomy" id="1108050"/>
    <lineage>
        <taxon>Eukaryota</taxon>
        <taxon>Fungi</taxon>
        <taxon>Dikarya</taxon>
        <taxon>Basidiomycota</taxon>
        <taxon>Agaricomycotina</taxon>
        <taxon>Agaricomycetes</taxon>
        <taxon>Cantharellales</taxon>
        <taxon>Ceratobasidiaceae</taxon>
        <taxon>Rhizoctonia</taxon>
        <taxon>Rhizoctonia solani AG-1</taxon>
    </lineage>
</organism>
<keyword evidence="3" id="KW-1185">Reference proteome</keyword>
<gene>
    <name evidence="2" type="ORF">RSOLAG1IB_07575</name>
</gene>
<evidence type="ECO:0000313" key="2">
    <source>
        <dbReference type="EMBL" id="CEL56122.1"/>
    </source>
</evidence>
<dbReference type="InterPro" id="IPR046521">
    <property type="entry name" value="DUF6698"/>
</dbReference>
<dbReference type="Proteomes" id="UP000059188">
    <property type="component" value="Unassembled WGS sequence"/>
</dbReference>
<proteinExistence type="predicted"/>
<sequence length="364" mass="40592">MAPIRTRGSQAVAIDPVEQTSLEVLSRRLTRMNDMFFCTTSLLNLGKETHGMDKQARIAHCQGSDKTQRLHIVLEELLMLDPMIIQRTLTAPPEHRRVVNRDTGKSLSKGQSNGRSEDMRKMSKLMNDERVWTWGPLPGSSRRKETRGLNHEGCAFLLSPPDLDWEDPQTRADFLSGKIRSSAQRWPRLCWLACKSNPTKPSEGLLYNELLIEGAKGLLLSLSSVDNIAGAPGARGSGAKRKNNKGLAKRYKINRITTPFIAYVVVCVRHALTSDTQFNEICDGFNYPAFYSGLKQYLEAPSFASRAKALVGWWNQKIFGNIYSGPEETEESQEFNTLTALLAEVEGDNEGNGSEPVADEDSDD</sequence>
<dbReference type="EMBL" id="LN679119">
    <property type="protein sequence ID" value="CEL56122.1"/>
    <property type="molecule type" value="Genomic_DNA"/>
</dbReference>